<comment type="cofactor">
    <cofactor evidence="1 6">
        <name>NADP(+)</name>
        <dbReference type="ChEBI" id="CHEBI:58349"/>
    </cofactor>
</comment>
<dbReference type="NCBIfam" id="TIGR01472">
    <property type="entry name" value="gmd"/>
    <property type="match status" value="1"/>
</dbReference>
<feature type="domain" description="NAD(P)-binding" evidence="7">
    <location>
        <begin position="7"/>
        <end position="332"/>
    </location>
</feature>
<accession>A0ABU4DXC5</accession>
<comment type="caution">
    <text evidence="8">The sequence shown here is derived from an EMBL/GenBank/DDBJ whole genome shotgun (WGS) entry which is preliminary data.</text>
</comment>
<dbReference type="RefSeq" id="WP_317677522.1">
    <property type="nucleotide sequence ID" value="NZ_JAWLOF010000001.1"/>
</dbReference>
<organism evidence="8 9">
    <name type="scientific">Atlantibacter subterraneus</name>
    <dbReference type="NCBI Taxonomy" id="255519"/>
    <lineage>
        <taxon>Bacteria</taxon>
        <taxon>Pseudomonadati</taxon>
        <taxon>Pseudomonadota</taxon>
        <taxon>Gammaproteobacteria</taxon>
        <taxon>Enterobacterales</taxon>
        <taxon>Enterobacteriaceae</taxon>
        <taxon>Atlantibacter</taxon>
    </lineage>
</organism>
<reference evidence="8 9" key="1">
    <citation type="submission" date="2023-10" db="EMBL/GenBank/DDBJ databases">
        <authorList>
            <person name="Dale J."/>
        </authorList>
    </citation>
    <scope>NUCLEOTIDE SEQUENCE [LARGE SCALE GENOMIC DNA]</scope>
    <source>
        <strain evidence="8 9">2023EL-00970</strain>
    </source>
</reference>
<comment type="function">
    <text evidence="6">Catalyzes the conversion of GDP-D-mannose to GDP-4-dehydro-6-deoxy-D-mannose.</text>
</comment>
<dbReference type="Gene3D" id="3.90.25.10">
    <property type="entry name" value="UDP-galactose 4-epimerase, domain 1"/>
    <property type="match status" value="1"/>
</dbReference>
<dbReference type="PANTHER" id="PTHR43715">
    <property type="entry name" value="GDP-MANNOSE 4,6-DEHYDRATASE"/>
    <property type="match status" value="1"/>
</dbReference>
<evidence type="ECO:0000313" key="8">
    <source>
        <dbReference type="EMBL" id="MDV7021516.1"/>
    </source>
</evidence>
<dbReference type="EC" id="4.2.1.47" evidence="4 6"/>
<dbReference type="GO" id="GO:0008446">
    <property type="term" value="F:GDP-mannose 4,6-dehydratase activity"/>
    <property type="evidence" value="ECO:0007669"/>
    <property type="project" value="UniProtKB-EC"/>
</dbReference>
<keyword evidence="5 6" id="KW-0456">Lyase</keyword>
<dbReference type="InterPro" id="IPR036291">
    <property type="entry name" value="NAD(P)-bd_dom_sf"/>
</dbReference>
<comment type="pathway">
    <text evidence="2">Nucleotide-sugar biosynthesis; GDP-L-fucose biosynthesis via de novo pathway; GDP-L-fucose from GDP-alpha-D-mannose: step 1/2.</text>
</comment>
<dbReference type="Gene3D" id="3.40.50.720">
    <property type="entry name" value="NAD(P)-binding Rossmann-like Domain"/>
    <property type="match status" value="1"/>
</dbReference>
<dbReference type="InterPro" id="IPR016040">
    <property type="entry name" value="NAD(P)-bd_dom"/>
</dbReference>
<evidence type="ECO:0000256" key="5">
    <source>
        <dbReference type="ARBA" id="ARBA00023239"/>
    </source>
</evidence>
<sequence>MSKKVAIITGITGQDGAYLAELLLKKDYIVYGTYRRTSSVNFWRIEELGIKDDSNLHLVEYDLTDLSASIRLMQKTKATEVYNLAAQSFVGVSFEQPVTTAEITGIGPVNLLEAIRIVNPKIRFYQASTSEMFGLVQAVPQKEDTPFYPRSPYGVAKLYAHWMTVNYRESYGIFASSGILFNHESPLRGQEFVTRKITDTVAKIKLGKTDVLELGNMDAKRDWGFAKEYVEGMWRMLQADEPDTFVLATNRTETVRDFVSMAFKAAGYTLRFEGKDEQEVGIDVATGKTLVRVNPKFFRPAEVDLLIGNPARAKEILGWEPKTTLEQLCQMMVEEDLRRNQQGFSF</sequence>
<evidence type="ECO:0000256" key="2">
    <source>
        <dbReference type="ARBA" id="ARBA00004912"/>
    </source>
</evidence>
<comment type="caution">
    <text evidence="6">Lacks conserved residue(s) required for the propagation of feature annotation.</text>
</comment>
<dbReference type="HAMAP" id="MF_00955">
    <property type="entry name" value="GDP_Man_dehydratase"/>
    <property type="match status" value="1"/>
</dbReference>
<dbReference type="Proteomes" id="UP001187066">
    <property type="component" value="Unassembled WGS sequence"/>
</dbReference>
<dbReference type="SUPFAM" id="SSF51735">
    <property type="entry name" value="NAD(P)-binding Rossmann-fold domains"/>
    <property type="match status" value="1"/>
</dbReference>
<evidence type="ECO:0000256" key="1">
    <source>
        <dbReference type="ARBA" id="ARBA00001937"/>
    </source>
</evidence>
<evidence type="ECO:0000259" key="7">
    <source>
        <dbReference type="Pfam" id="PF16363"/>
    </source>
</evidence>
<comment type="catalytic activity">
    <reaction evidence="6">
        <text>GDP-alpha-D-mannose = GDP-4-dehydro-alpha-D-rhamnose + H2O</text>
        <dbReference type="Rhea" id="RHEA:23820"/>
        <dbReference type="ChEBI" id="CHEBI:15377"/>
        <dbReference type="ChEBI" id="CHEBI:57527"/>
        <dbReference type="ChEBI" id="CHEBI:57964"/>
        <dbReference type="EC" id="4.2.1.47"/>
    </reaction>
</comment>
<dbReference type="Pfam" id="PF16363">
    <property type="entry name" value="GDP_Man_Dehyd"/>
    <property type="match status" value="1"/>
</dbReference>
<dbReference type="CDD" id="cd05260">
    <property type="entry name" value="GDP_MD_SDR_e"/>
    <property type="match status" value="1"/>
</dbReference>
<keyword evidence="6" id="KW-0521">NADP</keyword>
<evidence type="ECO:0000256" key="4">
    <source>
        <dbReference type="ARBA" id="ARBA00011989"/>
    </source>
</evidence>
<dbReference type="EMBL" id="JAWLOF010000001">
    <property type="protein sequence ID" value="MDV7021516.1"/>
    <property type="molecule type" value="Genomic_DNA"/>
</dbReference>
<evidence type="ECO:0000313" key="9">
    <source>
        <dbReference type="Proteomes" id="UP001187066"/>
    </source>
</evidence>
<protein>
    <recommendedName>
        <fullName evidence="4 6">GDP-mannose 4,6-dehydratase</fullName>
        <ecNumber evidence="4 6">4.2.1.47</ecNumber>
    </recommendedName>
    <alternativeName>
        <fullName evidence="6">GDP-D-mannose dehydratase</fullName>
    </alternativeName>
</protein>
<proteinExistence type="inferred from homology"/>
<dbReference type="InterPro" id="IPR006368">
    <property type="entry name" value="GDP_Man_deHydtase"/>
</dbReference>
<dbReference type="PANTHER" id="PTHR43715:SF1">
    <property type="entry name" value="GDP-MANNOSE 4,6 DEHYDRATASE"/>
    <property type="match status" value="1"/>
</dbReference>
<name>A0ABU4DXC5_9ENTR</name>
<gene>
    <name evidence="6 8" type="primary">gmd</name>
    <name evidence="8" type="ORF">R4P48_02330</name>
</gene>
<comment type="similarity">
    <text evidence="3 6">Belongs to the NAD(P)-dependent epimerase/dehydratase family. GDP-mannose 4,6-dehydratase subfamily.</text>
</comment>
<evidence type="ECO:0000256" key="6">
    <source>
        <dbReference type="HAMAP-Rule" id="MF_00955"/>
    </source>
</evidence>
<evidence type="ECO:0000256" key="3">
    <source>
        <dbReference type="ARBA" id="ARBA00009263"/>
    </source>
</evidence>
<keyword evidence="9" id="KW-1185">Reference proteome</keyword>